<reference evidence="1" key="1">
    <citation type="submission" date="2023-04" db="EMBL/GenBank/DDBJ databases">
        <title>Ambrosiozyma monospora NBRC 10751.</title>
        <authorList>
            <person name="Ichikawa N."/>
            <person name="Sato H."/>
            <person name="Tonouchi N."/>
        </authorList>
    </citation>
    <scope>NUCLEOTIDE SEQUENCE</scope>
    <source>
        <strain evidence="1">NBRC 10751</strain>
    </source>
</reference>
<dbReference type="EMBL" id="BSXS01009039">
    <property type="protein sequence ID" value="GME94434.1"/>
    <property type="molecule type" value="Genomic_DNA"/>
</dbReference>
<gene>
    <name evidence="1" type="ORF">Amon02_000957100</name>
</gene>
<evidence type="ECO:0000313" key="2">
    <source>
        <dbReference type="Proteomes" id="UP001165064"/>
    </source>
</evidence>
<accession>A0ACB5TSG0</accession>
<sequence>MPTTSSSSHILPTTSSSHSLPATASSSSLLPTTTSSSSISSSTTTPSSSTTPKTLSSSILSSPTSILSTPTPTTLISSTHPPTTYSSSSITQPTTTSSNASSSIPSSSTSSALASSVSSVTSSDSSSVVSSKTSSSISSDASTGSSSYLAQVTGKPEITVDVSYNGVIDLIHLTGLNDNLQYEEGAETFYANGGVWTNTDIVVVDGKFDATAVLGSHLDDISFVATADNSGKTAYPVTVSAEITYEAVATPFYPLETGVAEKKKLIKRAGGGSRTFTATNYRTIYYP</sequence>
<keyword evidence="2" id="KW-1185">Reference proteome</keyword>
<proteinExistence type="predicted"/>
<organism evidence="1 2">
    <name type="scientific">Ambrosiozyma monospora</name>
    <name type="common">Yeast</name>
    <name type="synonym">Endomycopsis monosporus</name>
    <dbReference type="NCBI Taxonomy" id="43982"/>
    <lineage>
        <taxon>Eukaryota</taxon>
        <taxon>Fungi</taxon>
        <taxon>Dikarya</taxon>
        <taxon>Ascomycota</taxon>
        <taxon>Saccharomycotina</taxon>
        <taxon>Pichiomycetes</taxon>
        <taxon>Pichiales</taxon>
        <taxon>Pichiaceae</taxon>
        <taxon>Ambrosiozyma</taxon>
    </lineage>
</organism>
<name>A0ACB5TSG0_AMBMO</name>
<comment type="caution">
    <text evidence="1">The sequence shown here is derived from an EMBL/GenBank/DDBJ whole genome shotgun (WGS) entry which is preliminary data.</text>
</comment>
<protein>
    <submittedName>
        <fullName evidence="1">Unnamed protein product</fullName>
    </submittedName>
</protein>
<evidence type="ECO:0000313" key="1">
    <source>
        <dbReference type="EMBL" id="GME94434.1"/>
    </source>
</evidence>
<dbReference type="Proteomes" id="UP001165064">
    <property type="component" value="Unassembled WGS sequence"/>
</dbReference>